<dbReference type="PANTHER" id="PTHR10492">
    <property type="match status" value="1"/>
</dbReference>
<comment type="caution">
    <text evidence="1">The sequence shown here is derived from an EMBL/GenBank/DDBJ whole genome shotgun (WGS) entry which is preliminary data.</text>
</comment>
<feature type="non-terminal residue" evidence="1">
    <location>
        <position position="1"/>
    </location>
</feature>
<keyword evidence="2" id="KW-1185">Reference proteome</keyword>
<gene>
    <name evidence="1" type="ORF">ALEPTO_LOCUS14095</name>
</gene>
<dbReference type="OrthoDB" id="2445044at2759"/>
<evidence type="ECO:0000313" key="1">
    <source>
        <dbReference type="EMBL" id="CAG8770027.1"/>
    </source>
</evidence>
<proteinExistence type="predicted"/>
<dbReference type="AlphaFoldDB" id="A0A9N9JAU1"/>
<dbReference type="PANTHER" id="PTHR10492:SF57">
    <property type="entry name" value="ATP-DEPENDENT DNA HELICASE"/>
    <property type="match status" value="1"/>
</dbReference>
<evidence type="ECO:0000313" key="2">
    <source>
        <dbReference type="Proteomes" id="UP000789508"/>
    </source>
</evidence>
<dbReference type="EMBL" id="CAJVPS010051801">
    <property type="protein sequence ID" value="CAG8770027.1"/>
    <property type="molecule type" value="Genomic_DNA"/>
</dbReference>
<reference evidence="1" key="1">
    <citation type="submission" date="2021-06" db="EMBL/GenBank/DDBJ databases">
        <authorList>
            <person name="Kallberg Y."/>
            <person name="Tangrot J."/>
            <person name="Rosling A."/>
        </authorList>
    </citation>
    <scope>NUCLEOTIDE SEQUENCE</scope>
    <source>
        <strain evidence="1">FL130A</strain>
    </source>
</reference>
<organism evidence="1 2">
    <name type="scientific">Ambispora leptoticha</name>
    <dbReference type="NCBI Taxonomy" id="144679"/>
    <lineage>
        <taxon>Eukaryota</taxon>
        <taxon>Fungi</taxon>
        <taxon>Fungi incertae sedis</taxon>
        <taxon>Mucoromycota</taxon>
        <taxon>Glomeromycotina</taxon>
        <taxon>Glomeromycetes</taxon>
        <taxon>Archaeosporales</taxon>
        <taxon>Ambisporaceae</taxon>
        <taxon>Ambispora</taxon>
    </lineage>
</organism>
<sequence length="116" mass="13273">PADVDHIVCAELLNKEVDPILFDTIVRCMVHGPCSLRNPQAPCMKNDICKKKYPKEFHDSTSMDTNGYPQYTKRNDGHSFNISNNTVDNRDVVLYNPTLCRKYNCHINIEVCASIR</sequence>
<name>A0A9N9JAU1_9GLOM</name>
<protein>
    <submittedName>
        <fullName evidence="1">558_t:CDS:1</fullName>
    </submittedName>
</protein>
<accession>A0A9N9JAU1</accession>
<dbReference type="Proteomes" id="UP000789508">
    <property type="component" value="Unassembled WGS sequence"/>
</dbReference>
<feature type="non-terminal residue" evidence="1">
    <location>
        <position position="116"/>
    </location>
</feature>